<dbReference type="AlphaFoldDB" id="A0A1T4W958"/>
<evidence type="ECO:0000256" key="1">
    <source>
        <dbReference type="ARBA" id="ARBA00001966"/>
    </source>
</evidence>
<name>A0A1T4W958_9BACT</name>
<keyword evidence="3" id="KW-0479">Metal-binding</keyword>
<evidence type="ECO:0000313" key="9">
    <source>
        <dbReference type="Proteomes" id="UP000190027"/>
    </source>
</evidence>
<dbReference type="RefSeq" id="WP_159447110.1">
    <property type="nucleotide sequence ID" value="NZ_FUYC01000002.1"/>
</dbReference>
<evidence type="ECO:0000259" key="7">
    <source>
        <dbReference type="Pfam" id="PF13186"/>
    </source>
</evidence>
<accession>A0A1T4W958</accession>
<keyword evidence="9" id="KW-1185">Reference proteome</keyword>
<dbReference type="InterPro" id="IPR007197">
    <property type="entry name" value="rSAM"/>
</dbReference>
<feature type="domain" description="4Fe4S-binding SPASM" evidence="7">
    <location>
        <begin position="260"/>
        <end position="326"/>
    </location>
</feature>
<dbReference type="EMBL" id="FUYC01000002">
    <property type="protein sequence ID" value="SKA73810.1"/>
    <property type="molecule type" value="Genomic_DNA"/>
</dbReference>
<keyword evidence="2" id="KW-0949">S-adenosyl-L-methionine</keyword>
<dbReference type="PANTHER" id="PTHR11228:SF7">
    <property type="entry name" value="PQQA PEPTIDE CYCLASE"/>
    <property type="match status" value="1"/>
</dbReference>
<evidence type="ECO:0000256" key="5">
    <source>
        <dbReference type="ARBA" id="ARBA00023014"/>
    </source>
</evidence>
<protein>
    <submittedName>
        <fullName evidence="8">Radical SAM superfamily enzyme, MoaA/NifB/PqqE/SkfB family</fullName>
    </submittedName>
</protein>
<dbReference type="GO" id="GO:0003824">
    <property type="term" value="F:catalytic activity"/>
    <property type="evidence" value="ECO:0007669"/>
    <property type="project" value="InterPro"/>
</dbReference>
<reference evidence="8 9" key="1">
    <citation type="submission" date="2017-02" db="EMBL/GenBank/DDBJ databases">
        <authorList>
            <person name="Peterson S.W."/>
        </authorList>
    </citation>
    <scope>NUCLEOTIDE SEQUENCE [LARGE SCALE GENOMIC DNA]</scope>
    <source>
        <strain evidence="8 9">DSM 16080</strain>
    </source>
</reference>
<dbReference type="CDD" id="cd21109">
    <property type="entry name" value="SPASM"/>
    <property type="match status" value="1"/>
</dbReference>
<dbReference type="PANTHER" id="PTHR11228">
    <property type="entry name" value="RADICAL SAM DOMAIN PROTEIN"/>
    <property type="match status" value="1"/>
</dbReference>
<evidence type="ECO:0000256" key="2">
    <source>
        <dbReference type="ARBA" id="ARBA00022691"/>
    </source>
</evidence>
<proteinExistence type="predicted"/>
<evidence type="ECO:0000259" key="6">
    <source>
        <dbReference type="Pfam" id="PF04055"/>
    </source>
</evidence>
<gene>
    <name evidence="8" type="ORF">SAMN02745704_00534</name>
</gene>
<dbReference type="Gene3D" id="3.20.20.70">
    <property type="entry name" value="Aldolase class I"/>
    <property type="match status" value="1"/>
</dbReference>
<dbReference type="SFLD" id="SFLDS00029">
    <property type="entry name" value="Radical_SAM"/>
    <property type="match status" value="1"/>
</dbReference>
<evidence type="ECO:0000256" key="4">
    <source>
        <dbReference type="ARBA" id="ARBA00023004"/>
    </source>
</evidence>
<dbReference type="InterPro" id="IPR023885">
    <property type="entry name" value="4Fe4S-binding_SPASM_dom"/>
</dbReference>
<dbReference type="SUPFAM" id="SSF102114">
    <property type="entry name" value="Radical SAM enzymes"/>
    <property type="match status" value="1"/>
</dbReference>
<evidence type="ECO:0000256" key="3">
    <source>
        <dbReference type="ARBA" id="ARBA00022723"/>
    </source>
</evidence>
<keyword evidence="5" id="KW-0411">Iron-sulfur</keyword>
<evidence type="ECO:0000313" key="8">
    <source>
        <dbReference type="EMBL" id="SKA73810.1"/>
    </source>
</evidence>
<dbReference type="Pfam" id="PF04055">
    <property type="entry name" value="Radical_SAM"/>
    <property type="match status" value="1"/>
</dbReference>
<dbReference type="GO" id="GO:0046872">
    <property type="term" value="F:metal ion binding"/>
    <property type="evidence" value="ECO:0007669"/>
    <property type="project" value="UniProtKB-KW"/>
</dbReference>
<dbReference type="Pfam" id="PF13186">
    <property type="entry name" value="SPASM"/>
    <property type="match status" value="1"/>
</dbReference>
<dbReference type="SFLD" id="SFLDG01067">
    <property type="entry name" value="SPASM/twitch_domain_containing"/>
    <property type="match status" value="1"/>
</dbReference>
<dbReference type="OrthoDB" id="9808591at2"/>
<keyword evidence="4" id="KW-0408">Iron</keyword>
<dbReference type="STRING" id="1121449.SAMN02745704_00534"/>
<dbReference type="InterPro" id="IPR050377">
    <property type="entry name" value="Radical_SAM_PqqE_MftC-like"/>
</dbReference>
<comment type="cofactor">
    <cofactor evidence="1">
        <name>[4Fe-4S] cluster</name>
        <dbReference type="ChEBI" id="CHEBI:49883"/>
    </cofactor>
</comment>
<dbReference type="InterPro" id="IPR013785">
    <property type="entry name" value="Aldolase_TIM"/>
</dbReference>
<feature type="domain" description="Radical SAM core" evidence="6">
    <location>
        <begin position="30"/>
        <end position="110"/>
    </location>
</feature>
<organism evidence="8 9">
    <name type="scientific">Paucidesulfovibrio gracilis DSM 16080</name>
    <dbReference type="NCBI Taxonomy" id="1121449"/>
    <lineage>
        <taxon>Bacteria</taxon>
        <taxon>Pseudomonadati</taxon>
        <taxon>Thermodesulfobacteriota</taxon>
        <taxon>Desulfovibrionia</taxon>
        <taxon>Desulfovibrionales</taxon>
        <taxon>Desulfovibrionaceae</taxon>
        <taxon>Paucidesulfovibrio</taxon>
    </lineage>
</organism>
<dbReference type="InterPro" id="IPR058240">
    <property type="entry name" value="rSAM_sf"/>
</dbReference>
<dbReference type="GO" id="GO:0051536">
    <property type="term" value="F:iron-sulfur cluster binding"/>
    <property type="evidence" value="ECO:0007669"/>
    <property type="project" value="UniProtKB-KW"/>
</dbReference>
<dbReference type="Proteomes" id="UP000190027">
    <property type="component" value="Unassembled WGS sequence"/>
</dbReference>
<sequence length="366" mass="41245">MDDVKRRLVTDPRYRAGIEACLEHPTVLIAPTNFCNFACDYCSTKDVSNKKVNMDLALVESIVDQCVQHGWNFSFGQTYEPFLHPRINAIIAYVHGKGRRFNSPTNALAIHGDAYDLPMNLTISYSATESDYRYRNSKISYVDYRDKVLGFIRYRIDHGVPGVIALQIADYSIFNGDLTYSRSIHEIGPIFEKTVQTMRHLGLATDVDEDAWRQRIAARAPLVLHEAGDTKIQVAPTKILPNTYEAFTEMPEVSERKGYCDSCYTMMSIQADGTVAFCCCDPSAKVVAGSITAETDLQEFWLGEAMSEIRRSFLGYTPKHDFCVQCLHNVTENTKPLLTVRNPALVAEILTDYGISGNLPWFTFPK</sequence>